<dbReference type="AlphaFoldDB" id="A0A0S2ZQV6"/>
<dbReference type="OrthoDB" id="9886656at2"/>
<gene>
    <name evidence="1" type="ORF">RN87_11735</name>
</gene>
<reference evidence="1 2" key="1">
    <citation type="submission" date="2015-11" db="EMBL/GenBank/DDBJ databases">
        <authorList>
            <person name="Zhang Y."/>
            <person name="Guo Z."/>
        </authorList>
    </citation>
    <scope>NUCLEOTIDE SEQUENCE [LARGE SCALE GENOMIC DNA]</scope>
    <source>
        <strain evidence="1 2">ChDC F174</strain>
        <plasmid evidence="2">Plasmid unnamed1</plasmid>
    </source>
</reference>
<dbReference type="Proteomes" id="UP000063275">
    <property type="component" value="Plasmid unnamed1"/>
</dbReference>
<proteinExistence type="predicted"/>
<dbReference type="GeneID" id="60659056"/>
<protein>
    <recommendedName>
        <fullName evidence="3">Apea-like HEPN domain-containing protein</fullName>
    </recommendedName>
</protein>
<dbReference type="RefSeq" id="WP_029493421.1">
    <property type="nucleotide sequence ID" value="NZ_ATKF01000079.1"/>
</dbReference>
<sequence>MEKYLGTAILSLKNKEFPITLELLLNDTYSYEFLGISEESILPLQIYPEDIININLKNIILKKLNDDNNILENKKITNLFISKISNENKNFKFVSRNGFIEMNRQKRREAPNVYVYSDISQIQIGLEYKNIIIKSNPWDNQKRIDIIHKNKKTISEETIEIIVCALQLLQGHYIRKSIEELQEKVIFYMYGSSEEIPNRANSILKEPLYNNNFLYRTLEFLFNLSENDRKKWKRAFQLFISYKNSNNIDLLVRLLQFFDVFKAQRVHYKDNLISKFGIEISEAIFITKIRNDLVHGGLFLDESLNNNFHFLEHTSTLKILLQKTDVLNKRVFLLAFYIEEIVTKYIISKLPKNDSYLPPPLFLSFFENIQENCEFNDFNRIYNEIIIS</sequence>
<accession>A0A0S2ZQV6</accession>
<geneLocation type="plasmid" evidence="1">
    <name>unnamed1</name>
</geneLocation>
<dbReference type="KEGG" id="fhw:RN87_11735"/>
<keyword evidence="1" id="KW-0614">Plasmid</keyword>
<evidence type="ECO:0000313" key="1">
    <source>
        <dbReference type="EMBL" id="ALQ41223.1"/>
    </source>
</evidence>
<organism evidence="1">
    <name type="scientific">Fusobacterium hwasookii ChDC F174</name>
    <dbReference type="NCBI Taxonomy" id="1307442"/>
    <lineage>
        <taxon>Bacteria</taxon>
        <taxon>Fusobacteriati</taxon>
        <taxon>Fusobacteriota</taxon>
        <taxon>Fusobacteriia</taxon>
        <taxon>Fusobacteriales</taxon>
        <taxon>Fusobacteriaceae</taxon>
        <taxon>Fusobacterium</taxon>
    </lineage>
</organism>
<dbReference type="EMBL" id="CP013332">
    <property type="protein sequence ID" value="ALQ41223.1"/>
    <property type="molecule type" value="Genomic_DNA"/>
</dbReference>
<evidence type="ECO:0000313" key="2">
    <source>
        <dbReference type="Proteomes" id="UP000063275"/>
    </source>
</evidence>
<name>A0A0S2ZQV6_9FUSO</name>
<evidence type="ECO:0008006" key="3">
    <source>
        <dbReference type="Google" id="ProtNLM"/>
    </source>
</evidence>